<sequence>MKLLLVIILTIVSSLTAWLYVEFEFHVSYLIILVSFYVTVYYGLNRVIDKPRNDAAPTKDSPRRRN</sequence>
<dbReference type="EMBL" id="SRMF01000001">
    <property type="protein sequence ID" value="TGG95214.1"/>
    <property type="molecule type" value="Genomic_DNA"/>
</dbReference>
<dbReference type="RefSeq" id="WP_135480702.1">
    <property type="nucleotide sequence ID" value="NZ_SRMF01000001.1"/>
</dbReference>
<evidence type="ECO:0000313" key="2">
    <source>
        <dbReference type="EMBL" id="TGG95214.1"/>
    </source>
</evidence>
<dbReference type="AlphaFoldDB" id="A0A4Z0WBN1"/>
<comment type="caution">
    <text evidence="2">The sequence shown here is derived from an EMBL/GenBank/DDBJ whole genome shotgun (WGS) entry which is preliminary data.</text>
</comment>
<keyword evidence="3" id="KW-1185">Reference proteome</keyword>
<evidence type="ECO:0000313" key="3">
    <source>
        <dbReference type="Proteomes" id="UP000297475"/>
    </source>
</evidence>
<gene>
    <name evidence="2" type="ORF">E4656_01985</name>
</gene>
<keyword evidence="1" id="KW-1133">Transmembrane helix</keyword>
<keyword evidence="1" id="KW-0472">Membrane</keyword>
<name>A0A4Z0WBN1_9GAMM</name>
<proteinExistence type="predicted"/>
<protein>
    <submittedName>
        <fullName evidence="2">Uncharacterized protein</fullName>
    </submittedName>
</protein>
<accession>A0A4Z0WBN1</accession>
<keyword evidence="1" id="KW-0812">Transmembrane</keyword>
<dbReference type="Proteomes" id="UP000297475">
    <property type="component" value="Unassembled WGS sequence"/>
</dbReference>
<reference evidence="2 3" key="1">
    <citation type="submission" date="2019-04" db="EMBL/GenBank/DDBJ databases">
        <title>Natronospirillum operosus gen. nov., sp. nov., a haloalkaliphilic satellite isolated from decaying biomass of laboratory culture of cyanobacterium Geitlerinema sp. and proposal of Natronospirillaceae fam. nov. and Saccharospirillaceae fam. nov.</title>
        <authorList>
            <person name="Kevbrin V."/>
            <person name="Boltyanskaya Y."/>
            <person name="Koziaeva V."/>
            <person name="Grouzdev D.S."/>
            <person name="Park M."/>
            <person name="Cho J."/>
        </authorList>
    </citation>
    <scope>NUCLEOTIDE SEQUENCE [LARGE SCALE GENOMIC DNA]</scope>
    <source>
        <strain evidence="2 3">G-116</strain>
    </source>
</reference>
<organism evidence="2 3">
    <name type="scientific">Natronospirillum operosum</name>
    <dbReference type="NCBI Taxonomy" id="2759953"/>
    <lineage>
        <taxon>Bacteria</taxon>
        <taxon>Pseudomonadati</taxon>
        <taxon>Pseudomonadota</taxon>
        <taxon>Gammaproteobacteria</taxon>
        <taxon>Oceanospirillales</taxon>
        <taxon>Natronospirillaceae</taxon>
        <taxon>Natronospirillum</taxon>
    </lineage>
</organism>
<feature type="transmembrane region" description="Helical" evidence="1">
    <location>
        <begin position="27"/>
        <end position="44"/>
    </location>
</feature>
<evidence type="ECO:0000256" key="1">
    <source>
        <dbReference type="SAM" id="Phobius"/>
    </source>
</evidence>